<evidence type="ECO:0000256" key="3">
    <source>
        <dbReference type="ARBA" id="ARBA00022679"/>
    </source>
</evidence>
<keyword evidence="2 5" id="KW-0489">Methyltransferase</keyword>
<dbReference type="GO" id="GO:0032259">
    <property type="term" value="P:methylation"/>
    <property type="evidence" value="ECO:0007669"/>
    <property type="project" value="UniProtKB-KW"/>
</dbReference>
<dbReference type="Gene3D" id="3.40.1280.10">
    <property type="match status" value="1"/>
</dbReference>
<dbReference type="InterPro" id="IPR029026">
    <property type="entry name" value="tRNA_m1G_MTases_N"/>
</dbReference>
<accession>W5UTR0</accession>
<name>W5UTR0_9BACT</name>
<comment type="similarity">
    <text evidence="1">Belongs to the class IV-like SAM-binding methyltransferase superfamily. RNA methyltransferase TrmH family.</text>
</comment>
<dbReference type="InterPro" id="IPR013123">
    <property type="entry name" value="SpoU_subst-bd"/>
</dbReference>
<organism evidence="5 6">
    <name type="scientific">Mesomycoplasma bovoculi M165/69</name>
    <dbReference type="NCBI Taxonomy" id="743966"/>
    <lineage>
        <taxon>Bacteria</taxon>
        <taxon>Bacillati</taxon>
        <taxon>Mycoplasmatota</taxon>
        <taxon>Mycoplasmoidales</taxon>
        <taxon>Metamycoplasmataceae</taxon>
        <taxon>Mesomycoplasma</taxon>
    </lineage>
</organism>
<evidence type="ECO:0000256" key="2">
    <source>
        <dbReference type="ARBA" id="ARBA00022603"/>
    </source>
</evidence>
<evidence type="ECO:0000259" key="4">
    <source>
        <dbReference type="SMART" id="SM00967"/>
    </source>
</evidence>
<dbReference type="EMBL" id="CP007154">
    <property type="protein sequence ID" value="AHH45512.1"/>
    <property type="molecule type" value="Genomic_DNA"/>
</dbReference>
<dbReference type="GO" id="GO:0006396">
    <property type="term" value="P:RNA processing"/>
    <property type="evidence" value="ECO:0007669"/>
    <property type="project" value="InterPro"/>
</dbReference>
<sequence length="231" mass="25541">MFKYVCGKNSILDAIENHLVFKVIYISRKSDIRFFANQKIELVTTEFLNSLTKANHQGFVGILENAKFFPLDVIAKDNPKTVLILDHLQDQQNLGAILRTANAAGLKHIILPKDRAASISEVTLKISSGGFVGLKFIVVSSLSATITTLKKQGFWIYASALDEKSNSIYDWNPNLPAAIIVGNESKGISKTLLNQADELIYIPMQGTVQSLNVSVATGIILFNFNNRIKEK</sequence>
<dbReference type="PATRIC" id="fig|743966.3.peg.513"/>
<dbReference type="InterPro" id="IPR029028">
    <property type="entry name" value="Alpha/beta_knot_MTases"/>
</dbReference>
<dbReference type="Pfam" id="PF00588">
    <property type="entry name" value="SpoU_methylase"/>
    <property type="match status" value="1"/>
</dbReference>
<dbReference type="AlphaFoldDB" id="W5UTR0"/>
<keyword evidence="6" id="KW-1185">Reference proteome</keyword>
<reference evidence="5 6" key="1">
    <citation type="journal article" date="2014" name="Genome Announc.">
        <title>Complete Genome Sequence of Mycoplasma bovoculi Strain M165/69T (ATCC 29104).</title>
        <authorList>
            <person name="Calcutt M.J."/>
            <person name="Foecking M.F."/>
        </authorList>
    </citation>
    <scope>NUCLEOTIDE SEQUENCE [LARGE SCALE GENOMIC DNA]</scope>
    <source>
        <strain evidence="5">M165/69</strain>
    </source>
</reference>
<dbReference type="PANTHER" id="PTHR46429:SF1">
    <property type="entry name" value="23S RRNA (GUANOSINE-2'-O-)-METHYLTRANSFERASE RLMB"/>
    <property type="match status" value="1"/>
</dbReference>
<dbReference type="STRING" id="743966.MYB_02555"/>
<gene>
    <name evidence="5" type="ORF">MYB_02555</name>
</gene>
<dbReference type="Pfam" id="PF08032">
    <property type="entry name" value="SpoU_sub_bind"/>
    <property type="match status" value="1"/>
</dbReference>
<dbReference type="eggNOG" id="COG0566">
    <property type="taxonomic scope" value="Bacteria"/>
</dbReference>
<dbReference type="SUPFAM" id="SSF75217">
    <property type="entry name" value="alpha/beta knot"/>
    <property type="match status" value="1"/>
</dbReference>
<dbReference type="KEGG" id="mbc:MYB_02555"/>
<dbReference type="OrthoDB" id="9794400at2"/>
<proteinExistence type="inferred from homology"/>
<dbReference type="NCBIfam" id="TIGR00186">
    <property type="entry name" value="rRNA_methyl_3"/>
    <property type="match status" value="1"/>
</dbReference>
<dbReference type="InterPro" id="IPR001537">
    <property type="entry name" value="SpoU_MeTrfase"/>
</dbReference>
<dbReference type="SMART" id="SM00967">
    <property type="entry name" value="SpoU_sub_bind"/>
    <property type="match status" value="1"/>
</dbReference>
<dbReference type="GO" id="GO:0005829">
    <property type="term" value="C:cytosol"/>
    <property type="evidence" value="ECO:0007669"/>
    <property type="project" value="TreeGrafter"/>
</dbReference>
<evidence type="ECO:0000256" key="1">
    <source>
        <dbReference type="ARBA" id="ARBA00007228"/>
    </source>
</evidence>
<evidence type="ECO:0000313" key="5">
    <source>
        <dbReference type="EMBL" id="AHH45512.1"/>
    </source>
</evidence>
<feature type="domain" description="RNA 2-O ribose methyltransferase substrate binding" evidence="4">
    <location>
        <begin position="4"/>
        <end position="69"/>
    </location>
</feature>
<evidence type="ECO:0000313" key="6">
    <source>
        <dbReference type="Proteomes" id="UP000019229"/>
    </source>
</evidence>
<dbReference type="GO" id="GO:0008173">
    <property type="term" value="F:RNA methyltransferase activity"/>
    <property type="evidence" value="ECO:0007669"/>
    <property type="project" value="InterPro"/>
</dbReference>
<keyword evidence="3 5" id="KW-0808">Transferase</keyword>
<dbReference type="CDD" id="cd18103">
    <property type="entry name" value="SpoU-like_RlmB"/>
    <property type="match status" value="1"/>
</dbReference>
<dbReference type="PANTHER" id="PTHR46429">
    <property type="entry name" value="23S RRNA (GUANOSINE-2'-O-)-METHYLTRANSFERASE RLMB"/>
    <property type="match status" value="1"/>
</dbReference>
<dbReference type="HOGENOM" id="CLU_021322_0_1_14"/>
<dbReference type="Proteomes" id="UP000019229">
    <property type="component" value="Chromosome"/>
</dbReference>
<protein>
    <submittedName>
        <fullName evidence="5">tRNA/rRNA methyltransferase</fullName>
    </submittedName>
</protein>
<dbReference type="GO" id="GO:0003723">
    <property type="term" value="F:RNA binding"/>
    <property type="evidence" value="ECO:0007669"/>
    <property type="project" value="InterPro"/>
</dbReference>
<dbReference type="InterPro" id="IPR004441">
    <property type="entry name" value="rRNA_MeTrfase_TrmH"/>
</dbReference>
<dbReference type="RefSeq" id="WP_022935117.1">
    <property type="nucleotide sequence ID" value="NZ_CP007154.1"/>
</dbReference>